<evidence type="ECO:0000313" key="1">
    <source>
        <dbReference type="EMBL" id="EOQ94764.1"/>
    </source>
</evidence>
<comment type="caution">
    <text evidence="1">The sequence shown here is derived from an EMBL/GenBank/DDBJ whole genome shotgun (WGS) entry which is preliminary data.</text>
</comment>
<dbReference type="AlphaFoldDB" id="R8ZYG8"/>
<name>R8ZYG8_9LEPT</name>
<gene>
    <name evidence="1" type="ORF">LEP1GSC195_1434</name>
</gene>
<protein>
    <submittedName>
        <fullName evidence="1">Uncharacterized protein</fullName>
    </submittedName>
</protein>
<accession>R8ZYG8</accession>
<evidence type="ECO:0000313" key="2">
    <source>
        <dbReference type="Proteomes" id="UP000013984"/>
    </source>
</evidence>
<organism evidence="1 2">
    <name type="scientific">Leptospira wolbachii serovar Codice str. CDC</name>
    <dbReference type="NCBI Taxonomy" id="1218599"/>
    <lineage>
        <taxon>Bacteria</taxon>
        <taxon>Pseudomonadati</taxon>
        <taxon>Spirochaetota</taxon>
        <taxon>Spirochaetia</taxon>
        <taxon>Leptospirales</taxon>
        <taxon>Leptospiraceae</taxon>
        <taxon>Leptospira</taxon>
    </lineage>
</organism>
<dbReference type="RefSeq" id="WP_015683121.1">
    <property type="nucleotide sequence ID" value="NZ_AOGZ02000023.1"/>
</dbReference>
<sequence length="130" mass="15290">MKANLDKNIIPEEILIFSASPEISIMNSQIQIQYNNKFKSKITIELPEKQPPIFFFNERKITISRDIVETFNCLNKNKYFNLKPLDSNFIDPKLILISLEDNIDNLENNKLELKVCDRLIQIDFSKKIIE</sequence>
<keyword evidence="2" id="KW-1185">Reference proteome</keyword>
<proteinExistence type="predicted"/>
<dbReference type="Proteomes" id="UP000013984">
    <property type="component" value="Unassembled WGS sequence"/>
</dbReference>
<reference evidence="1" key="1">
    <citation type="submission" date="2013-04" db="EMBL/GenBank/DDBJ databases">
        <authorList>
            <person name="Harkins D.M."/>
            <person name="Durkin A.S."/>
            <person name="Brinkac L.M."/>
            <person name="Haft D.H."/>
            <person name="Selengut J.D."/>
            <person name="Sanka R."/>
            <person name="DePew J."/>
            <person name="Purushe J."/>
            <person name="Galloway R.L."/>
            <person name="Vinetz J.M."/>
            <person name="Sutton G.G."/>
            <person name="Nierman W.C."/>
            <person name="Fouts D.E."/>
        </authorList>
    </citation>
    <scope>NUCLEOTIDE SEQUENCE [LARGE SCALE GENOMIC DNA]</scope>
    <source>
        <strain evidence="1">CDC</strain>
    </source>
</reference>
<dbReference type="EMBL" id="AOGZ02000023">
    <property type="protein sequence ID" value="EOQ94764.1"/>
    <property type="molecule type" value="Genomic_DNA"/>
</dbReference>